<sequence>MMFDERKDGRQKKGWKWDESNKPEEKDVPKFRKVLKTVAELLRAFATLRAKPIKFLRISSDDSRAESNSISTSNCVDFRAVKACESNLLKYAEQQQKVMESKTGLRIFGPDDVSSQKLEAASLSSYKVKEVSANRSSRKIITKYGENKAYHINLISLQPPTLLTITELSERVTRYVSVRGPSSNLSKNLFLKHFCSSQKNAQYDRSKKWKLQRESGEALRASAADDIIIIQEKVKREAIEKFSYNVTALGSRSDKELSYVKPSVVEKAIPISLAALSEPLPIKLKSEPGFAPLGLRFQEAPSSLALVLGLKEYAQKRESSETVHQLVLGGYLCLLRRER</sequence>
<evidence type="ECO:0000313" key="2">
    <source>
        <dbReference type="EMBL" id="CAH7690587.1"/>
    </source>
</evidence>
<feature type="compositionally biased region" description="Basic and acidic residues" evidence="1">
    <location>
        <begin position="15"/>
        <end position="25"/>
    </location>
</feature>
<keyword evidence="3" id="KW-1185">Reference proteome</keyword>
<dbReference type="EMBL" id="CALTRL010006341">
    <property type="protein sequence ID" value="CAH7690587.1"/>
    <property type="molecule type" value="Genomic_DNA"/>
</dbReference>
<accession>A0AAV0BUX0</accession>
<feature type="region of interest" description="Disordered" evidence="1">
    <location>
        <begin position="1"/>
        <end position="25"/>
    </location>
</feature>
<proteinExistence type="predicted"/>
<dbReference type="Proteomes" id="UP001153365">
    <property type="component" value="Unassembled WGS sequence"/>
</dbReference>
<comment type="caution">
    <text evidence="2">The sequence shown here is derived from an EMBL/GenBank/DDBJ whole genome shotgun (WGS) entry which is preliminary data.</text>
</comment>
<organism evidence="2 3">
    <name type="scientific">Phakopsora pachyrhizi</name>
    <name type="common">Asian soybean rust disease fungus</name>
    <dbReference type="NCBI Taxonomy" id="170000"/>
    <lineage>
        <taxon>Eukaryota</taxon>
        <taxon>Fungi</taxon>
        <taxon>Dikarya</taxon>
        <taxon>Basidiomycota</taxon>
        <taxon>Pucciniomycotina</taxon>
        <taxon>Pucciniomycetes</taxon>
        <taxon>Pucciniales</taxon>
        <taxon>Phakopsoraceae</taxon>
        <taxon>Phakopsora</taxon>
    </lineage>
</organism>
<feature type="non-terminal residue" evidence="2">
    <location>
        <position position="339"/>
    </location>
</feature>
<evidence type="ECO:0000313" key="3">
    <source>
        <dbReference type="Proteomes" id="UP001153365"/>
    </source>
</evidence>
<gene>
    <name evidence="2" type="ORF">PPACK8108_LOCUS25979</name>
</gene>
<dbReference type="AlphaFoldDB" id="A0AAV0BUX0"/>
<reference evidence="2" key="1">
    <citation type="submission" date="2022-06" db="EMBL/GenBank/DDBJ databases">
        <authorList>
            <consortium name="SYNGENTA / RWTH Aachen University"/>
        </authorList>
    </citation>
    <scope>NUCLEOTIDE SEQUENCE</scope>
</reference>
<evidence type="ECO:0000256" key="1">
    <source>
        <dbReference type="SAM" id="MobiDB-lite"/>
    </source>
</evidence>
<name>A0AAV0BUX0_PHAPC</name>
<protein>
    <submittedName>
        <fullName evidence="2">Uncharacterized protein</fullName>
    </submittedName>
</protein>